<keyword evidence="2" id="KW-1185">Reference proteome</keyword>
<evidence type="ECO:0000313" key="1">
    <source>
        <dbReference type="EMBL" id="KAK3708537.1"/>
    </source>
</evidence>
<evidence type="ECO:0000313" key="2">
    <source>
        <dbReference type="Proteomes" id="UP001281147"/>
    </source>
</evidence>
<sequence>MESSPLLKLPAELRDTVFELALCTHNDTGDNHTVTVSVQAEKPRITTPYPVSRVLALTATCKKLRAETLPIFYGCNTFNILVESLRSVHGADDAIPERRHELAVDRGQTWPWCFERWLRAVGRQNIACIRRIKFDLGHYKLRPRQSPRFEASGEHSTVSTAQAFAGFSNTLKHAGRLDCTVKIVVTQSFDIPPPSGRPYYFRTLKVEFPLGSSLLQAQEVIEDVFETRSGKSGYIQCVPDIDRSLQGQHWKFFTSNCRGISEVLLRKIWEAKESSGYEFDWEYVAVRHC</sequence>
<accession>A0ACC3N394</accession>
<gene>
    <name evidence="1" type="ORF">LTR37_011432</name>
</gene>
<protein>
    <submittedName>
        <fullName evidence="1">Uncharacterized protein</fullName>
    </submittedName>
</protein>
<dbReference type="EMBL" id="JAUTXU010000100">
    <property type="protein sequence ID" value="KAK3708537.1"/>
    <property type="molecule type" value="Genomic_DNA"/>
</dbReference>
<reference evidence="1" key="1">
    <citation type="submission" date="2023-07" db="EMBL/GenBank/DDBJ databases">
        <title>Black Yeasts Isolated from many extreme environments.</title>
        <authorList>
            <person name="Coleine C."/>
            <person name="Stajich J.E."/>
            <person name="Selbmann L."/>
        </authorList>
    </citation>
    <scope>NUCLEOTIDE SEQUENCE</scope>
    <source>
        <strain evidence="1">CCFEE 5714</strain>
    </source>
</reference>
<comment type="caution">
    <text evidence="1">The sequence shown here is derived from an EMBL/GenBank/DDBJ whole genome shotgun (WGS) entry which is preliminary data.</text>
</comment>
<proteinExistence type="predicted"/>
<name>A0ACC3N394_9PEZI</name>
<organism evidence="1 2">
    <name type="scientific">Vermiconidia calcicola</name>
    <dbReference type="NCBI Taxonomy" id="1690605"/>
    <lineage>
        <taxon>Eukaryota</taxon>
        <taxon>Fungi</taxon>
        <taxon>Dikarya</taxon>
        <taxon>Ascomycota</taxon>
        <taxon>Pezizomycotina</taxon>
        <taxon>Dothideomycetes</taxon>
        <taxon>Dothideomycetidae</taxon>
        <taxon>Mycosphaerellales</taxon>
        <taxon>Extremaceae</taxon>
        <taxon>Vermiconidia</taxon>
    </lineage>
</organism>
<dbReference type="Proteomes" id="UP001281147">
    <property type="component" value="Unassembled WGS sequence"/>
</dbReference>